<dbReference type="PANTHER" id="PTHR10921">
    <property type="entry name" value="NUCLEAR DISTRIBUTION PROTEIN NUDE HOMOLOG 1"/>
    <property type="match status" value="1"/>
</dbReference>
<dbReference type="GO" id="GO:0007059">
    <property type="term" value="P:chromosome segregation"/>
    <property type="evidence" value="ECO:0007669"/>
    <property type="project" value="TreeGrafter"/>
</dbReference>
<dbReference type="GO" id="GO:0000132">
    <property type="term" value="P:establishment of mitotic spindle orientation"/>
    <property type="evidence" value="ECO:0007669"/>
    <property type="project" value="TreeGrafter"/>
</dbReference>
<keyword evidence="11" id="KW-1185">Reference proteome</keyword>
<evidence type="ECO:0000256" key="1">
    <source>
        <dbReference type="ARBA" id="ARBA00004245"/>
    </source>
</evidence>
<gene>
    <name evidence="10" type="ORF">MAM1_0017c01596</name>
</gene>
<evidence type="ECO:0000256" key="4">
    <source>
        <dbReference type="ARBA" id="ARBA00022701"/>
    </source>
</evidence>
<dbReference type="Gene3D" id="6.10.250.1080">
    <property type="match status" value="1"/>
</dbReference>
<dbReference type="EMBL" id="DF836306">
    <property type="protein sequence ID" value="GAN02155.1"/>
    <property type="molecule type" value="Genomic_DNA"/>
</dbReference>
<protein>
    <submittedName>
        <fullName evidence="10">Nuclear distribution protein nudE-like 1-like</fullName>
    </submittedName>
</protein>
<dbReference type="Proteomes" id="UP000053815">
    <property type="component" value="Unassembled WGS sequence"/>
</dbReference>
<feature type="compositionally biased region" description="Polar residues" evidence="8">
    <location>
        <begin position="306"/>
        <end position="319"/>
    </location>
</feature>
<evidence type="ECO:0000259" key="9">
    <source>
        <dbReference type="Pfam" id="PF04880"/>
    </source>
</evidence>
<feature type="region of interest" description="Disordered" evidence="8">
    <location>
        <begin position="302"/>
        <end position="346"/>
    </location>
</feature>
<feature type="compositionally biased region" description="Low complexity" evidence="8">
    <location>
        <begin position="210"/>
        <end position="219"/>
    </location>
</feature>
<dbReference type="GO" id="GO:0008017">
    <property type="term" value="F:microtubule binding"/>
    <property type="evidence" value="ECO:0007669"/>
    <property type="project" value="InterPro"/>
</dbReference>
<feature type="coiled-coil region" evidence="7">
    <location>
        <begin position="22"/>
        <end position="81"/>
    </location>
</feature>
<keyword evidence="4" id="KW-0493">Microtubule</keyword>
<keyword evidence="5 7" id="KW-0175">Coiled coil</keyword>
<keyword evidence="6" id="KW-0206">Cytoskeleton</keyword>
<evidence type="ECO:0000256" key="5">
    <source>
        <dbReference type="ARBA" id="ARBA00023054"/>
    </source>
</evidence>
<dbReference type="InterPro" id="IPR033494">
    <property type="entry name" value="NUDE"/>
</dbReference>
<dbReference type="GO" id="GO:0000776">
    <property type="term" value="C:kinetochore"/>
    <property type="evidence" value="ECO:0007669"/>
    <property type="project" value="TreeGrafter"/>
</dbReference>
<dbReference type="AlphaFoldDB" id="A0A0C9LRH8"/>
<evidence type="ECO:0000256" key="7">
    <source>
        <dbReference type="SAM" id="Coils"/>
    </source>
</evidence>
<comment type="subcellular location">
    <subcellularLocation>
        <location evidence="1">Cytoplasm</location>
        <location evidence="1">Cytoskeleton</location>
    </subcellularLocation>
</comment>
<evidence type="ECO:0000313" key="11">
    <source>
        <dbReference type="Proteomes" id="UP000053815"/>
    </source>
</evidence>
<dbReference type="GO" id="GO:0005871">
    <property type="term" value="C:kinesin complex"/>
    <property type="evidence" value="ECO:0007669"/>
    <property type="project" value="TreeGrafter"/>
</dbReference>
<sequence length="346" mass="40155">MSSRIMQFNSAQEELNYYRAHAEDLELTLQDTRAALDEFQVSSRELEEELEKELQTTEKAYNDLKSRCEHFKRDAEDWKSKYTESKHEQNIAMVQMQREIDILRATEDSFRKKVLELELDNDDLERTERAATSSLTDLEMKLNKAIERNVILENEIQTKDNLTEQTQRLKDELNEVNQELSVLRSQSAKQSEYIGELENKIENVEKKNRQQSQQIQQQQNRSPTPEAAGNYYDPYSRTRSTRIPRTPTAGSLSSSSNPVKMVQEMVGRVRSLEARLQSCRSLVTPLLNPPPSYSSSNYIYNRDTHMSTSRPSSPDSMRSGSPMHFSNIKARRPSEYMKTSMDTSEE</sequence>
<evidence type="ECO:0000256" key="6">
    <source>
        <dbReference type="ARBA" id="ARBA00023212"/>
    </source>
</evidence>
<feature type="compositionally biased region" description="Polar residues" evidence="8">
    <location>
        <begin position="249"/>
        <end position="258"/>
    </location>
</feature>
<evidence type="ECO:0000256" key="2">
    <source>
        <dbReference type="ARBA" id="ARBA00007429"/>
    </source>
</evidence>
<comment type="similarity">
    <text evidence="2">Belongs to the nudE family.</text>
</comment>
<dbReference type="OrthoDB" id="5877028at2759"/>
<dbReference type="STRING" id="91626.A0A0C9LRH8"/>
<evidence type="ECO:0000313" key="10">
    <source>
        <dbReference type="EMBL" id="GAN02155.1"/>
    </source>
</evidence>
<evidence type="ECO:0000256" key="3">
    <source>
        <dbReference type="ARBA" id="ARBA00022490"/>
    </source>
</evidence>
<dbReference type="PANTHER" id="PTHR10921:SF1">
    <property type="entry name" value="NUCLEAR DISTRIBUTION PROTEIN NUDE HOMOLOG"/>
    <property type="match status" value="1"/>
</dbReference>
<name>A0A0C9LRH8_9FUNG</name>
<proteinExistence type="inferred from homology"/>
<dbReference type="GO" id="GO:0007020">
    <property type="term" value="P:microtubule nucleation"/>
    <property type="evidence" value="ECO:0007669"/>
    <property type="project" value="TreeGrafter"/>
</dbReference>
<feature type="region of interest" description="Disordered" evidence="8">
    <location>
        <begin position="205"/>
        <end position="258"/>
    </location>
</feature>
<dbReference type="GO" id="GO:0005874">
    <property type="term" value="C:microtubule"/>
    <property type="evidence" value="ECO:0007669"/>
    <property type="project" value="UniProtKB-KW"/>
</dbReference>
<dbReference type="GO" id="GO:0051642">
    <property type="term" value="P:centrosome localization"/>
    <property type="evidence" value="ECO:0007669"/>
    <property type="project" value="TreeGrafter"/>
</dbReference>
<reference evidence="10" key="1">
    <citation type="submission" date="2014-09" db="EMBL/GenBank/DDBJ databases">
        <title>Draft genome sequence of an oleaginous Mucoromycotina fungus Mucor ambiguus NBRC6742.</title>
        <authorList>
            <person name="Takeda I."/>
            <person name="Yamane N."/>
            <person name="Morita T."/>
            <person name="Tamano K."/>
            <person name="Machida M."/>
            <person name="Baker S."/>
            <person name="Koike H."/>
        </authorList>
    </citation>
    <scope>NUCLEOTIDE SEQUENCE</scope>
    <source>
        <strain evidence="10">NBRC 6742</strain>
    </source>
</reference>
<evidence type="ECO:0000256" key="8">
    <source>
        <dbReference type="SAM" id="MobiDB-lite"/>
    </source>
</evidence>
<dbReference type="GO" id="GO:0047496">
    <property type="term" value="P:vesicle transport along microtubule"/>
    <property type="evidence" value="ECO:0007669"/>
    <property type="project" value="TreeGrafter"/>
</dbReference>
<accession>A0A0C9LRH8</accession>
<dbReference type="InterPro" id="IPR006964">
    <property type="entry name" value="NUDE_dom"/>
</dbReference>
<feature type="compositionally biased region" description="Low complexity" evidence="8">
    <location>
        <begin position="237"/>
        <end position="248"/>
    </location>
</feature>
<organism evidence="10">
    <name type="scientific">Mucor ambiguus</name>
    <dbReference type="NCBI Taxonomy" id="91626"/>
    <lineage>
        <taxon>Eukaryota</taxon>
        <taxon>Fungi</taxon>
        <taxon>Fungi incertae sedis</taxon>
        <taxon>Mucoromycota</taxon>
        <taxon>Mucoromycotina</taxon>
        <taxon>Mucoromycetes</taxon>
        <taxon>Mucorales</taxon>
        <taxon>Mucorineae</taxon>
        <taxon>Mucoraceae</taxon>
        <taxon>Mucor</taxon>
    </lineage>
</organism>
<dbReference type="Pfam" id="PF04880">
    <property type="entry name" value="NUDE_C"/>
    <property type="match status" value="1"/>
</dbReference>
<keyword evidence="3" id="KW-0963">Cytoplasm</keyword>
<feature type="domain" description="NUDE" evidence="9">
    <location>
        <begin position="134"/>
        <end position="300"/>
    </location>
</feature>